<comment type="caution">
    <text evidence="1">The sequence shown here is derived from an EMBL/GenBank/DDBJ whole genome shotgun (WGS) entry which is preliminary data.</text>
</comment>
<dbReference type="AlphaFoldDB" id="A0A1V4BJQ2"/>
<evidence type="ECO:0000313" key="1">
    <source>
        <dbReference type="EMBL" id="PFL65095.1"/>
    </source>
</evidence>
<accession>A0A1V4BJQ2</accession>
<evidence type="ECO:0000313" key="2">
    <source>
        <dbReference type="Proteomes" id="UP000222851"/>
    </source>
</evidence>
<dbReference type="Proteomes" id="UP000222851">
    <property type="component" value="Unassembled WGS sequence"/>
</dbReference>
<protein>
    <submittedName>
        <fullName evidence="1">Uncharacterized protein</fullName>
    </submittedName>
</protein>
<sequence>MDILPKKGVNNMQNSIHKQILFLFFLFLILVIVFSFILHTPKDVVPSNLSVYKLLLSYCRY</sequence>
<organism evidence="1 2">
    <name type="scientific">Bacillus anthracis</name>
    <name type="common">anthrax bacterium</name>
    <dbReference type="NCBI Taxonomy" id="1392"/>
    <lineage>
        <taxon>Bacteria</taxon>
        <taxon>Bacillati</taxon>
        <taxon>Bacillota</taxon>
        <taxon>Bacilli</taxon>
        <taxon>Bacillales</taxon>
        <taxon>Bacillaceae</taxon>
        <taxon>Bacillus</taxon>
        <taxon>Bacillus cereus group</taxon>
    </lineage>
</organism>
<name>A0A1V4BJQ2_BACAN</name>
<reference evidence="1 2" key="1">
    <citation type="submission" date="2017-09" db="EMBL/GenBank/DDBJ databases">
        <title>Large-scale bioinformatics analysis of Bacillus genomes uncovers conserved roles of natural products in bacterial physiology.</title>
        <authorList>
            <consortium name="Agbiome Team Llc"/>
            <person name="Bleich R.M."/>
            <person name="Grubbs K.J."/>
            <person name="Santa Maria K.C."/>
            <person name="Allen S.E."/>
            <person name="Farag S."/>
            <person name="Shank E.A."/>
            <person name="Bowers A."/>
        </authorList>
    </citation>
    <scope>NUCLEOTIDE SEQUENCE [LARGE SCALE GENOMIC DNA]</scope>
    <source>
        <strain evidence="1 2">AFS081271</strain>
    </source>
</reference>
<proteinExistence type="predicted"/>
<gene>
    <name evidence="1" type="ORF">COJ30_14590</name>
</gene>
<dbReference type="EMBL" id="NUXH01000057">
    <property type="protein sequence ID" value="PFL65095.1"/>
    <property type="molecule type" value="Genomic_DNA"/>
</dbReference>